<evidence type="ECO:0000313" key="3">
    <source>
        <dbReference type="EMBL" id="KZZ94480.1"/>
    </source>
</evidence>
<sequence>MRNKKKAPVKGRRKVVTLQQKKALRAYDLSTDRSLSGKQLAEWFQDRYGMQLSKSDVSKYRNDASLDKIQTTFNGQDRIRRREEHWPQIEEALSTWVINKQGQIPITGDVLREKSVFFWTQLHPERDPPSFSNGWLYNFLRRHQITSRLLHGEASSVSDDVEQKIQPIRDLVKEYQPKDVFNCDESSLFWRMIPDRSYTTQSLPGRKKDKSRITAHFCCNADGSERLPIWWIGTAKSPHAFRQAQIHNMVHWRWNKKAWMTATIFEEWLQWFDNRMRHRKVLLLLDNFSAHTLATTQLYDRGQLLNTRIVFLPPNTTSVYQPLDQGIIASFKAHWRARWIQFILHENEKGHEFMNTMNVLFAIRWGNMVWDIEVKNETIRNCFQKGLQLFNHDNLLTSPYDAREDIAAIIPEYERLTTVSGIRNLMKIENFLNPEEETVEDPSDNVEEHIIESLTSKIHTPQEDEDEGFCEEATEKVSYTQCFEALRILILFEEQRKDGTEEMIRIFWRHQHNLKVQEMKERKQGQITDFFHVK</sequence>
<dbReference type="PANTHER" id="PTHR19303:SF73">
    <property type="entry name" value="PROTEIN PDC2"/>
    <property type="match status" value="1"/>
</dbReference>
<accession>A0A166P591</accession>
<protein>
    <submittedName>
        <fullName evidence="3">Mariner-Tc1 transposon family protein</fullName>
    </submittedName>
</protein>
<dbReference type="AlphaFoldDB" id="A0A166P591"/>
<dbReference type="Proteomes" id="UP000242877">
    <property type="component" value="Unassembled WGS sequence"/>
</dbReference>
<dbReference type="PROSITE" id="PS51253">
    <property type="entry name" value="HTH_CENPB"/>
    <property type="match status" value="1"/>
</dbReference>
<keyword evidence="1" id="KW-0238">DNA-binding</keyword>
<dbReference type="InterPro" id="IPR006600">
    <property type="entry name" value="HTH_CenpB_DNA-bd_dom"/>
</dbReference>
<feature type="domain" description="HTH CENPB-type" evidence="2">
    <location>
        <begin position="77"/>
        <end position="149"/>
    </location>
</feature>
<dbReference type="PANTHER" id="PTHR19303">
    <property type="entry name" value="TRANSPOSON"/>
    <property type="match status" value="1"/>
</dbReference>
<dbReference type="VEuPathDB" id="FungiDB:AAP_01780"/>
<dbReference type="Gene3D" id="1.10.10.60">
    <property type="entry name" value="Homeodomain-like"/>
    <property type="match status" value="2"/>
</dbReference>
<dbReference type="SUPFAM" id="SSF46689">
    <property type="entry name" value="Homeodomain-like"/>
    <property type="match status" value="2"/>
</dbReference>
<dbReference type="InterPro" id="IPR009057">
    <property type="entry name" value="Homeodomain-like_sf"/>
</dbReference>
<dbReference type="OrthoDB" id="125347at2759"/>
<dbReference type="GO" id="GO:0005634">
    <property type="term" value="C:nucleus"/>
    <property type="evidence" value="ECO:0007669"/>
    <property type="project" value="TreeGrafter"/>
</dbReference>
<evidence type="ECO:0000259" key="2">
    <source>
        <dbReference type="PROSITE" id="PS51253"/>
    </source>
</evidence>
<evidence type="ECO:0000256" key="1">
    <source>
        <dbReference type="ARBA" id="ARBA00023125"/>
    </source>
</evidence>
<name>A0A166P591_9EURO</name>
<dbReference type="Pfam" id="PF03184">
    <property type="entry name" value="DDE_1"/>
    <property type="match status" value="1"/>
</dbReference>
<dbReference type="InterPro" id="IPR041188">
    <property type="entry name" value="HTH_ABP1_N"/>
</dbReference>
<evidence type="ECO:0000313" key="4">
    <source>
        <dbReference type="Proteomes" id="UP000242877"/>
    </source>
</evidence>
<dbReference type="InterPro" id="IPR050863">
    <property type="entry name" value="CenT-Element_Derived"/>
</dbReference>
<dbReference type="SMART" id="SM00674">
    <property type="entry name" value="CENPB"/>
    <property type="match status" value="1"/>
</dbReference>
<keyword evidence="4" id="KW-1185">Reference proteome</keyword>
<dbReference type="Pfam" id="PF18107">
    <property type="entry name" value="HTH_ABP1_N"/>
    <property type="match status" value="1"/>
</dbReference>
<comment type="caution">
    <text evidence="3">The sequence shown here is derived from an EMBL/GenBank/DDBJ whole genome shotgun (WGS) entry which is preliminary data.</text>
</comment>
<dbReference type="GO" id="GO:0003677">
    <property type="term" value="F:DNA binding"/>
    <property type="evidence" value="ECO:0007669"/>
    <property type="project" value="UniProtKB-KW"/>
</dbReference>
<proteinExistence type="predicted"/>
<dbReference type="EMBL" id="AZGZ01000006">
    <property type="protein sequence ID" value="KZZ94480.1"/>
    <property type="molecule type" value="Genomic_DNA"/>
</dbReference>
<dbReference type="Pfam" id="PF03221">
    <property type="entry name" value="HTH_Tnp_Tc5"/>
    <property type="match status" value="1"/>
</dbReference>
<reference evidence="3 4" key="1">
    <citation type="journal article" date="2016" name="Genome Biol. Evol.">
        <title>Divergent and convergent evolution of fungal pathogenicity.</title>
        <authorList>
            <person name="Shang Y."/>
            <person name="Xiao G."/>
            <person name="Zheng P."/>
            <person name="Cen K."/>
            <person name="Zhan S."/>
            <person name="Wang C."/>
        </authorList>
    </citation>
    <scope>NUCLEOTIDE SEQUENCE [LARGE SCALE GENOMIC DNA]</scope>
    <source>
        <strain evidence="3 4">ARSEF 7405</strain>
    </source>
</reference>
<dbReference type="InterPro" id="IPR004875">
    <property type="entry name" value="DDE_SF_endonuclease_dom"/>
</dbReference>
<organism evidence="3 4">
    <name type="scientific">Ascosphaera apis ARSEF 7405</name>
    <dbReference type="NCBI Taxonomy" id="392613"/>
    <lineage>
        <taxon>Eukaryota</taxon>
        <taxon>Fungi</taxon>
        <taxon>Dikarya</taxon>
        <taxon>Ascomycota</taxon>
        <taxon>Pezizomycotina</taxon>
        <taxon>Eurotiomycetes</taxon>
        <taxon>Eurotiomycetidae</taxon>
        <taxon>Onygenales</taxon>
        <taxon>Ascosphaeraceae</taxon>
        <taxon>Ascosphaera</taxon>
    </lineage>
</organism>
<gene>
    <name evidence="3" type="ORF">AAP_01780</name>
</gene>